<dbReference type="Proteomes" id="UP000681722">
    <property type="component" value="Unassembled WGS sequence"/>
</dbReference>
<dbReference type="AlphaFoldDB" id="A0A814MHG7"/>
<dbReference type="SUPFAM" id="SSF47576">
    <property type="entry name" value="Calponin-homology domain, CH-domain"/>
    <property type="match status" value="1"/>
</dbReference>
<dbReference type="Proteomes" id="UP000663829">
    <property type="component" value="Unassembled WGS sequence"/>
</dbReference>
<accession>A0A814MHG7</accession>
<dbReference type="InterPro" id="IPR050540">
    <property type="entry name" value="F-actin_Monoox_Mical"/>
</dbReference>
<dbReference type="SMART" id="SM00033">
    <property type="entry name" value="CH"/>
    <property type="match status" value="1"/>
</dbReference>
<feature type="compositionally biased region" description="Low complexity" evidence="2">
    <location>
        <begin position="922"/>
        <end position="949"/>
    </location>
</feature>
<feature type="compositionally biased region" description="Polar residues" evidence="2">
    <location>
        <begin position="151"/>
        <end position="161"/>
    </location>
</feature>
<dbReference type="PANTHER" id="PTHR23167:SF69">
    <property type="entry name" value="FI18193P1"/>
    <property type="match status" value="1"/>
</dbReference>
<dbReference type="PROSITE" id="PS50021">
    <property type="entry name" value="CH"/>
    <property type="match status" value="1"/>
</dbReference>
<feature type="compositionally biased region" description="Low complexity" evidence="2">
    <location>
        <begin position="60"/>
        <end position="96"/>
    </location>
</feature>
<dbReference type="InterPro" id="IPR001715">
    <property type="entry name" value="CH_dom"/>
</dbReference>
<evidence type="ECO:0000259" key="3">
    <source>
        <dbReference type="PROSITE" id="PS50021"/>
    </source>
</evidence>
<dbReference type="EMBL" id="CAJOBC010004938">
    <property type="protein sequence ID" value="CAF3845682.1"/>
    <property type="molecule type" value="Genomic_DNA"/>
</dbReference>
<feature type="region of interest" description="Disordered" evidence="2">
    <location>
        <begin position="922"/>
        <end position="951"/>
    </location>
</feature>
<feature type="coiled-coil region" evidence="1">
    <location>
        <begin position="461"/>
        <end position="566"/>
    </location>
</feature>
<dbReference type="Gene3D" id="1.10.418.10">
    <property type="entry name" value="Calponin-like domain"/>
    <property type="match status" value="1"/>
</dbReference>
<dbReference type="InterPro" id="IPR036872">
    <property type="entry name" value="CH_dom_sf"/>
</dbReference>
<dbReference type="Pfam" id="PF00307">
    <property type="entry name" value="CH"/>
    <property type="match status" value="1"/>
</dbReference>
<evidence type="ECO:0000313" key="4">
    <source>
        <dbReference type="EMBL" id="CAF1079580.1"/>
    </source>
</evidence>
<gene>
    <name evidence="4" type="ORF">GPM918_LOCUS17699</name>
    <name evidence="5" type="ORF">SRO942_LOCUS17698</name>
</gene>
<organism evidence="4 6">
    <name type="scientific">Didymodactylos carnosus</name>
    <dbReference type="NCBI Taxonomy" id="1234261"/>
    <lineage>
        <taxon>Eukaryota</taxon>
        <taxon>Metazoa</taxon>
        <taxon>Spiralia</taxon>
        <taxon>Gnathifera</taxon>
        <taxon>Rotifera</taxon>
        <taxon>Eurotatoria</taxon>
        <taxon>Bdelloidea</taxon>
        <taxon>Philodinida</taxon>
        <taxon>Philodinidae</taxon>
        <taxon>Didymodactylos</taxon>
    </lineage>
</organism>
<comment type="caution">
    <text evidence="4">The sequence shown here is derived from an EMBL/GenBank/DDBJ whole genome shotgun (WGS) entry which is preliminary data.</text>
</comment>
<dbReference type="PANTHER" id="PTHR23167">
    <property type="entry name" value="CALPONIN HOMOLOGY DOMAIN-CONTAINING PROTEIN DDB_G0272472-RELATED"/>
    <property type="match status" value="1"/>
</dbReference>
<keyword evidence="1" id="KW-0175">Coiled coil</keyword>
<feature type="compositionally biased region" description="Basic and acidic residues" evidence="2">
    <location>
        <begin position="118"/>
        <end position="138"/>
    </location>
</feature>
<feature type="compositionally biased region" description="Low complexity" evidence="2">
    <location>
        <begin position="206"/>
        <end position="216"/>
    </location>
</feature>
<keyword evidence="6" id="KW-1185">Reference proteome</keyword>
<evidence type="ECO:0000256" key="1">
    <source>
        <dbReference type="SAM" id="Coils"/>
    </source>
</evidence>
<reference evidence="4" key="1">
    <citation type="submission" date="2021-02" db="EMBL/GenBank/DDBJ databases">
        <authorList>
            <person name="Nowell W R."/>
        </authorList>
    </citation>
    <scope>NUCLEOTIDE SEQUENCE</scope>
</reference>
<sequence>MNNKNNRLPSLSIFFTDINIQQQFSTFAFDSNTFLKPLKQKQSIPVVNTTSWKYPKYVHSSSNNAPNSPPQSSNTPISNTSDHLIKSTNFSTSSNNTHDHYPIQRHPPPSSSSSSSNEIRHKSEIEIEVKHNNEEQQRKAQSKTSPPPSYSGANSLSRSNKQQQLQSSSYHEEQQQQQQQTSQQIPQYQLQQPKTQQRRWPESNGHGTTTIHTQTHNTSTHNDFIELHAQLKSVKDENLSKNEELQAILHELTDCQSTIKNYEQQLSNVRKERDQLRLSLHERQTELRNSKEKNEQLQQMIRNEQEHNDEKKLLSLLQEATEERDELLRQQRQSQERLLKFEEQSKHYENENAKMRDLSICYKIKLEKKLDELERLNSDLNEFKKSYEKFEQDNGKLKIQLDNERKKIEELTQMKSTNENELQCLVQKQRTQRYEHETKIAQLDDTLVRQQKQFYQAQQQQRLLEEKYLNEQEELKKHINELEMKIEEVIKEKALSQIRCGELVDENRKLEKALIDKEDDYEEKIAAYKEKNSSLSTQIEDVEKKLADIKRQLELTLIEKDEFQKDMLIAVRVASEMRHGKHFFIIENTLYDCGLFFVYIDAEDRLTKANEDLKRMTEYIEHERAVNKEVQRRQMNLPSQNRISNGLPDFGPLRIKEMIRTLEANSRNGSTIVSATSSPLNNNNNNNNVFEQIIRQRPLSQPCTRSETTNAVLTNGHGQHRQQLGTTTDDVKMLSARNNNADQQTTSSLLNSSTTNCPNSSLRSVMSLRSITNEQYDEMKCIVEAVYTRMPGSVCKRDAFLKWCVEKLATYGITITNFSNSWTDGLAFCSLLHSYLPDMINLDEIKNETKRKRFEIAFNIANSVGILSILDIDEMVNTEWPDWEKVMYYVALIFRHFEGLHTTPLALTNTANTSSTTCTATNNTSPLSSLNSSPTFSQSSTSSSNCSLSMRPSVSIPTTLCSSTLAQTV</sequence>
<feature type="domain" description="Calponin-homology (CH)" evidence="3">
    <location>
        <begin position="794"/>
        <end position="898"/>
    </location>
</feature>
<name>A0A814MHG7_9BILA</name>
<protein>
    <recommendedName>
        <fullName evidence="3">Calponin-homology (CH) domain-containing protein</fullName>
    </recommendedName>
</protein>
<evidence type="ECO:0000313" key="6">
    <source>
        <dbReference type="Proteomes" id="UP000663829"/>
    </source>
</evidence>
<feature type="coiled-coil region" evidence="1">
    <location>
        <begin position="245"/>
        <end position="428"/>
    </location>
</feature>
<dbReference type="OrthoDB" id="10017054at2759"/>
<feature type="region of interest" description="Disordered" evidence="2">
    <location>
        <begin position="58"/>
        <end position="216"/>
    </location>
</feature>
<evidence type="ECO:0000313" key="5">
    <source>
        <dbReference type="EMBL" id="CAF3845682.1"/>
    </source>
</evidence>
<evidence type="ECO:0000256" key="2">
    <source>
        <dbReference type="SAM" id="MobiDB-lite"/>
    </source>
</evidence>
<feature type="compositionally biased region" description="Low complexity" evidence="2">
    <location>
        <begin position="162"/>
        <end position="195"/>
    </location>
</feature>
<dbReference type="EMBL" id="CAJNOQ010004937">
    <property type="protein sequence ID" value="CAF1079580.1"/>
    <property type="molecule type" value="Genomic_DNA"/>
</dbReference>
<proteinExistence type="predicted"/>